<reference evidence="9" key="1">
    <citation type="submission" date="2017-09" db="EMBL/GenBank/DDBJ databases">
        <title>Depth-based differentiation of microbial function through sediment-hosted aquifers and enrichment of novel symbionts in the deep terrestrial subsurface.</title>
        <authorList>
            <person name="Probst A.J."/>
            <person name="Ladd B."/>
            <person name="Jarett J.K."/>
            <person name="Geller-Mcgrath D.E."/>
            <person name="Sieber C.M.K."/>
            <person name="Emerson J.B."/>
            <person name="Anantharaman K."/>
            <person name="Thomas B.C."/>
            <person name="Malmstrom R."/>
            <person name="Stieglmeier M."/>
            <person name="Klingl A."/>
            <person name="Woyke T."/>
            <person name="Ryan C.M."/>
            <person name="Banfield J.F."/>
        </authorList>
    </citation>
    <scope>NUCLEOTIDE SEQUENCE [LARGE SCALE GENOMIC DNA]</scope>
</reference>
<keyword evidence="3 6" id="KW-1133">Transmembrane helix</keyword>
<proteinExistence type="predicted"/>
<dbReference type="GO" id="GO:0005886">
    <property type="term" value="C:plasma membrane"/>
    <property type="evidence" value="ECO:0007669"/>
    <property type="project" value="InterPro"/>
</dbReference>
<evidence type="ECO:0000256" key="6">
    <source>
        <dbReference type="SAM" id="Phobius"/>
    </source>
</evidence>
<keyword evidence="1" id="KW-1003">Cell membrane</keyword>
<feature type="domain" description="Lipopolysaccharide assembly protein A" evidence="7">
    <location>
        <begin position="20"/>
        <end position="71"/>
    </location>
</feature>
<evidence type="ECO:0000256" key="5">
    <source>
        <dbReference type="SAM" id="MobiDB-lite"/>
    </source>
</evidence>
<sequence length="110" mass="12671">MLTALVTIIIMGILWFVFTNTGVVTVQLFLWNVSASLALVISVTFLMGFIFGMIRLVPGFWHHRTNAKKINITLDMVKKERDELKKRSEMLEGQIRDLTPKKDPLQEHKT</sequence>
<comment type="caution">
    <text evidence="8">The sequence shown here is derived from an EMBL/GenBank/DDBJ whole genome shotgun (WGS) entry which is preliminary data.</text>
</comment>
<dbReference type="Proteomes" id="UP000230094">
    <property type="component" value="Unassembled WGS sequence"/>
</dbReference>
<evidence type="ECO:0000259" key="7">
    <source>
        <dbReference type="Pfam" id="PF06305"/>
    </source>
</evidence>
<organism evidence="8 9">
    <name type="scientific">Candidatus Nomurabacteria bacterium CG10_big_fil_rev_8_21_14_0_10_35_16</name>
    <dbReference type="NCBI Taxonomy" id="1974731"/>
    <lineage>
        <taxon>Bacteria</taxon>
        <taxon>Candidatus Nomuraibacteriota</taxon>
    </lineage>
</organism>
<dbReference type="InterPro" id="IPR010445">
    <property type="entry name" value="LapA_dom"/>
</dbReference>
<evidence type="ECO:0000256" key="2">
    <source>
        <dbReference type="ARBA" id="ARBA00022692"/>
    </source>
</evidence>
<evidence type="ECO:0000256" key="4">
    <source>
        <dbReference type="ARBA" id="ARBA00023136"/>
    </source>
</evidence>
<feature type="transmembrane region" description="Helical" evidence="6">
    <location>
        <begin position="29"/>
        <end position="54"/>
    </location>
</feature>
<evidence type="ECO:0000313" key="8">
    <source>
        <dbReference type="EMBL" id="PIR68377.1"/>
    </source>
</evidence>
<keyword evidence="2 6" id="KW-0812">Transmembrane</keyword>
<dbReference type="EMBL" id="PFCQ01000007">
    <property type="protein sequence ID" value="PIR68377.1"/>
    <property type="molecule type" value="Genomic_DNA"/>
</dbReference>
<evidence type="ECO:0000256" key="1">
    <source>
        <dbReference type="ARBA" id="ARBA00022475"/>
    </source>
</evidence>
<feature type="region of interest" description="Disordered" evidence="5">
    <location>
        <begin position="87"/>
        <end position="110"/>
    </location>
</feature>
<keyword evidence="4 6" id="KW-0472">Membrane</keyword>
<name>A0A2H0TBL4_9BACT</name>
<evidence type="ECO:0000313" key="9">
    <source>
        <dbReference type="Proteomes" id="UP000230094"/>
    </source>
</evidence>
<evidence type="ECO:0000256" key="3">
    <source>
        <dbReference type="ARBA" id="ARBA00022989"/>
    </source>
</evidence>
<dbReference type="Pfam" id="PF06305">
    <property type="entry name" value="LapA_dom"/>
    <property type="match status" value="1"/>
</dbReference>
<protein>
    <recommendedName>
        <fullName evidence="7">Lipopolysaccharide assembly protein A domain-containing protein</fullName>
    </recommendedName>
</protein>
<dbReference type="AlphaFoldDB" id="A0A2H0TBL4"/>
<gene>
    <name evidence="8" type="ORF">COU49_01515</name>
</gene>
<accession>A0A2H0TBL4</accession>